<evidence type="ECO:0000313" key="2">
    <source>
        <dbReference type="Proteomes" id="UP000265520"/>
    </source>
</evidence>
<organism evidence="1 2">
    <name type="scientific">Trifolium medium</name>
    <dbReference type="NCBI Taxonomy" id="97028"/>
    <lineage>
        <taxon>Eukaryota</taxon>
        <taxon>Viridiplantae</taxon>
        <taxon>Streptophyta</taxon>
        <taxon>Embryophyta</taxon>
        <taxon>Tracheophyta</taxon>
        <taxon>Spermatophyta</taxon>
        <taxon>Magnoliopsida</taxon>
        <taxon>eudicotyledons</taxon>
        <taxon>Gunneridae</taxon>
        <taxon>Pentapetalae</taxon>
        <taxon>rosids</taxon>
        <taxon>fabids</taxon>
        <taxon>Fabales</taxon>
        <taxon>Fabaceae</taxon>
        <taxon>Papilionoideae</taxon>
        <taxon>50 kb inversion clade</taxon>
        <taxon>NPAAA clade</taxon>
        <taxon>Hologalegina</taxon>
        <taxon>IRL clade</taxon>
        <taxon>Trifolieae</taxon>
        <taxon>Trifolium</taxon>
    </lineage>
</organism>
<dbReference type="EMBL" id="LXQA010085685">
    <property type="protein sequence ID" value="MCI12814.1"/>
    <property type="molecule type" value="Genomic_DNA"/>
</dbReference>
<name>A0A392PLX4_9FABA</name>
<reference evidence="1 2" key="1">
    <citation type="journal article" date="2018" name="Front. Plant Sci.">
        <title>Red Clover (Trifolium pratense) and Zigzag Clover (T. medium) - A Picture of Genomic Similarities and Differences.</title>
        <authorList>
            <person name="Dluhosova J."/>
            <person name="Istvanek J."/>
            <person name="Nedelnik J."/>
            <person name="Repkova J."/>
        </authorList>
    </citation>
    <scope>NUCLEOTIDE SEQUENCE [LARGE SCALE GENOMIC DNA]</scope>
    <source>
        <strain evidence="2">cv. 10/8</strain>
        <tissue evidence="1">Leaf</tissue>
    </source>
</reference>
<comment type="caution">
    <text evidence="1">The sequence shown here is derived from an EMBL/GenBank/DDBJ whole genome shotgun (WGS) entry which is preliminary data.</text>
</comment>
<feature type="non-terminal residue" evidence="1">
    <location>
        <position position="1"/>
    </location>
</feature>
<dbReference type="Proteomes" id="UP000265520">
    <property type="component" value="Unassembled WGS sequence"/>
</dbReference>
<proteinExistence type="predicted"/>
<keyword evidence="2" id="KW-1185">Reference proteome</keyword>
<sequence length="57" mass="6575">ENLRSISKRCELDKKKCAEAITSLQENVKLMKSDQSRLSLEAREFVLGKLNFSLVEF</sequence>
<evidence type="ECO:0000313" key="1">
    <source>
        <dbReference type="EMBL" id="MCI12814.1"/>
    </source>
</evidence>
<protein>
    <submittedName>
        <fullName evidence="1">Kinesin-4</fullName>
    </submittedName>
</protein>
<accession>A0A392PLX4</accession>
<dbReference type="AlphaFoldDB" id="A0A392PLX4"/>